<dbReference type="AlphaFoldDB" id="A0A0F8Y3L5"/>
<reference evidence="1" key="1">
    <citation type="journal article" date="2015" name="Nature">
        <title>Complex archaea that bridge the gap between prokaryotes and eukaryotes.</title>
        <authorList>
            <person name="Spang A."/>
            <person name="Saw J.H."/>
            <person name="Jorgensen S.L."/>
            <person name="Zaremba-Niedzwiedzka K."/>
            <person name="Martijn J."/>
            <person name="Lind A.E."/>
            <person name="van Eijk R."/>
            <person name="Schleper C."/>
            <person name="Guy L."/>
            <person name="Ettema T.J."/>
        </authorList>
    </citation>
    <scope>NUCLEOTIDE SEQUENCE</scope>
</reference>
<proteinExistence type="predicted"/>
<gene>
    <name evidence="1" type="ORF">LCGC14_2946460</name>
</gene>
<sequence>MYSEMAESHPSLVRGQVWCRTCRRTQQVDSAECLQSGWPKCCGHTMTIDHPDTWVEKGQTENG</sequence>
<accession>A0A0F8Y3L5</accession>
<name>A0A0F8Y3L5_9ZZZZ</name>
<dbReference type="EMBL" id="LAZR01059249">
    <property type="protein sequence ID" value="KKK68200.1"/>
    <property type="molecule type" value="Genomic_DNA"/>
</dbReference>
<evidence type="ECO:0000313" key="1">
    <source>
        <dbReference type="EMBL" id="KKK68200.1"/>
    </source>
</evidence>
<organism evidence="1">
    <name type="scientific">marine sediment metagenome</name>
    <dbReference type="NCBI Taxonomy" id="412755"/>
    <lineage>
        <taxon>unclassified sequences</taxon>
        <taxon>metagenomes</taxon>
        <taxon>ecological metagenomes</taxon>
    </lineage>
</organism>
<comment type="caution">
    <text evidence="1">The sequence shown here is derived from an EMBL/GenBank/DDBJ whole genome shotgun (WGS) entry which is preliminary data.</text>
</comment>
<protein>
    <submittedName>
        <fullName evidence="1">Uncharacterized protein</fullName>
    </submittedName>
</protein>